<proteinExistence type="inferred from homology"/>
<feature type="transmembrane region" description="Helical" evidence="7">
    <location>
        <begin position="186"/>
        <end position="204"/>
    </location>
</feature>
<protein>
    <submittedName>
        <fullName evidence="9">VTT domain-containing protein</fullName>
    </submittedName>
</protein>
<feature type="domain" description="VTT" evidence="8">
    <location>
        <begin position="47"/>
        <end position="172"/>
    </location>
</feature>
<evidence type="ECO:0000256" key="6">
    <source>
        <dbReference type="ARBA" id="ARBA00023136"/>
    </source>
</evidence>
<reference evidence="10" key="1">
    <citation type="journal article" date="2019" name="Int. J. Syst. Evol. Microbiol.">
        <title>The Global Catalogue of Microorganisms (GCM) 10K type strain sequencing project: providing services to taxonomists for standard genome sequencing and annotation.</title>
        <authorList>
            <consortium name="The Broad Institute Genomics Platform"/>
            <consortium name="The Broad Institute Genome Sequencing Center for Infectious Disease"/>
            <person name="Wu L."/>
            <person name="Ma J."/>
        </authorList>
    </citation>
    <scope>NUCLEOTIDE SEQUENCE [LARGE SCALE GENOMIC DNA]</scope>
    <source>
        <strain evidence="10">CGMCC 4.5798</strain>
    </source>
</reference>
<comment type="subcellular location">
    <subcellularLocation>
        <location evidence="1 7">Cell membrane</location>
        <topology evidence="1 7">Multi-pass membrane protein</topology>
    </subcellularLocation>
</comment>
<organism evidence="9 10">
    <name type="scientific">Massilia aerilata</name>
    <dbReference type="NCBI Taxonomy" id="453817"/>
    <lineage>
        <taxon>Bacteria</taxon>
        <taxon>Pseudomonadati</taxon>
        <taxon>Pseudomonadota</taxon>
        <taxon>Betaproteobacteria</taxon>
        <taxon>Burkholderiales</taxon>
        <taxon>Oxalobacteraceae</taxon>
        <taxon>Telluria group</taxon>
        <taxon>Massilia</taxon>
    </lineage>
</organism>
<dbReference type="EMBL" id="JBHSMZ010000004">
    <property type="protein sequence ID" value="MFC5548315.1"/>
    <property type="molecule type" value="Genomic_DNA"/>
</dbReference>
<gene>
    <name evidence="9" type="ORF">ACFPO9_07270</name>
</gene>
<dbReference type="RefSeq" id="WP_379768913.1">
    <property type="nucleotide sequence ID" value="NZ_JBHSMZ010000004.1"/>
</dbReference>
<dbReference type="InterPro" id="IPR032818">
    <property type="entry name" value="DedA-like"/>
</dbReference>
<feature type="transmembrane region" description="Helical" evidence="7">
    <location>
        <begin position="152"/>
        <end position="174"/>
    </location>
</feature>
<sequence>MPNLLTDWILHLDTHLAALAAGHGAMVYTLLFAFIFVETGVVVLPFLPGDSLLFVAGALAAKGVFSMPVLAPTLIVAAIAGDTLNFAIGSGMRKHVLDAHRIRFVKQEYLERTQAYFDRHGRKTIVLARFVPVVRTLAPFVAALGKMPYPGFLAYNVIGGLAWVGLLLGAGHLFGHLAWVSQHLTMVILGIVLVSILPGVTGWMKDRKA</sequence>
<dbReference type="InterPro" id="IPR032816">
    <property type="entry name" value="VTT_dom"/>
</dbReference>
<evidence type="ECO:0000256" key="7">
    <source>
        <dbReference type="RuleBase" id="RU367016"/>
    </source>
</evidence>
<comment type="caution">
    <text evidence="9">The sequence shown here is derived from an EMBL/GenBank/DDBJ whole genome shotgun (WGS) entry which is preliminary data.</text>
</comment>
<feature type="transmembrane region" description="Helical" evidence="7">
    <location>
        <begin position="59"/>
        <end position="80"/>
    </location>
</feature>
<comment type="similarity">
    <text evidence="2 7">Belongs to the DedA family.</text>
</comment>
<evidence type="ECO:0000313" key="9">
    <source>
        <dbReference type="EMBL" id="MFC5548315.1"/>
    </source>
</evidence>
<dbReference type="PANTHER" id="PTHR30353:SF0">
    <property type="entry name" value="TRANSMEMBRANE PROTEIN"/>
    <property type="match status" value="1"/>
</dbReference>
<evidence type="ECO:0000256" key="5">
    <source>
        <dbReference type="ARBA" id="ARBA00022989"/>
    </source>
</evidence>
<keyword evidence="5 7" id="KW-1133">Transmembrane helix</keyword>
<name>A0ABW0RXH6_9BURK</name>
<keyword evidence="3 7" id="KW-1003">Cell membrane</keyword>
<evidence type="ECO:0000256" key="1">
    <source>
        <dbReference type="ARBA" id="ARBA00004651"/>
    </source>
</evidence>
<keyword evidence="10" id="KW-1185">Reference proteome</keyword>
<evidence type="ECO:0000313" key="10">
    <source>
        <dbReference type="Proteomes" id="UP001596086"/>
    </source>
</evidence>
<keyword evidence="6 7" id="KW-0472">Membrane</keyword>
<accession>A0ABW0RXH6</accession>
<evidence type="ECO:0000256" key="3">
    <source>
        <dbReference type="ARBA" id="ARBA00022475"/>
    </source>
</evidence>
<dbReference type="Pfam" id="PF09335">
    <property type="entry name" value="VTT_dom"/>
    <property type="match status" value="1"/>
</dbReference>
<dbReference type="Proteomes" id="UP001596086">
    <property type="component" value="Unassembled WGS sequence"/>
</dbReference>
<evidence type="ECO:0000256" key="4">
    <source>
        <dbReference type="ARBA" id="ARBA00022692"/>
    </source>
</evidence>
<evidence type="ECO:0000259" key="8">
    <source>
        <dbReference type="Pfam" id="PF09335"/>
    </source>
</evidence>
<feature type="transmembrane region" description="Helical" evidence="7">
    <location>
        <begin position="25"/>
        <end position="47"/>
    </location>
</feature>
<keyword evidence="4 7" id="KW-0812">Transmembrane</keyword>
<dbReference type="PANTHER" id="PTHR30353">
    <property type="entry name" value="INNER MEMBRANE PROTEIN DEDA-RELATED"/>
    <property type="match status" value="1"/>
</dbReference>
<evidence type="ECO:0000256" key="2">
    <source>
        <dbReference type="ARBA" id="ARBA00010792"/>
    </source>
</evidence>